<dbReference type="Proteomes" id="UP000613177">
    <property type="component" value="Unassembled WGS sequence"/>
</dbReference>
<accession>A0A8H7SX58</accession>
<evidence type="ECO:0000256" key="3">
    <source>
        <dbReference type="SAM" id="MobiDB-lite"/>
    </source>
</evidence>
<keyword evidence="5" id="KW-1185">Reference proteome</keyword>
<dbReference type="PANTHER" id="PTHR22597:SF3">
    <property type="entry name" value="CHROMATIN STRUCTURE-REMODELING COMPLEX SUBUNIT RSC7"/>
    <property type="match status" value="1"/>
</dbReference>
<dbReference type="InterPro" id="IPR013933">
    <property type="entry name" value="CRC_Rsc7/Swp82"/>
</dbReference>
<feature type="compositionally biased region" description="Basic and acidic residues" evidence="3">
    <location>
        <begin position="95"/>
        <end position="104"/>
    </location>
</feature>
<evidence type="ECO:0000256" key="2">
    <source>
        <dbReference type="ARBA" id="ARBA00023163"/>
    </source>
</evidence>
<dbReference type="AlphaFoldDB" id="A0A8H7SX58"/>
<dbReference type="Pfam" id="PF08624">
    <property type="entry name" value="CRC_subunit"/>
    <property type="match status" value="1"/>
</dbReference>
<keyword evidence="2" id="KW-0804">Transcription</keyword>
<name>A0A8H7SX58_9FUNG</name>
<feature type="region of interest" description="Disordered" evidence="3">
    <location>
        <begin position="36"/>
        <end position="156"/>
    </location>
</feature>
<dbReference type="PANTHER" id="PTHR22597">
    <property type="entry name" value="POLYCOMB GROUP PROTEIN"/>
    <property type="match status" value="1"/>
</dbReference>
<evidence type="ECO:0008006" key="6">
    <source>
        <dbReference type="Google" id="ProtNLM"/>
    </source>
</evidence>
<feature type="compositionally biased region" description="Basic residues" evidence="3">
    <location>
        <begin position="61"/>
        <end position="70"/>
    </location>
</feature>
<evidence type="ECO:0000313" key="4">
    <source>
        <dbReference type="EMBL" id="KAG2236085.1"/>
    </source>
</evidence>
<comment type="caution">
    <text evidence="4">The sequence shown here is derived from an EMBL/GenBank/DDBJ whole genome shotgun (WGS) entry which is preliminary data.</text>
</comment>
<dbReference type="GO" id="GO:0031490">
    <property type="term" value="F:chromatin DNA binding"/>
    <property type="evidence" value="ECO:0007669"/>
    <property type="project" value="TreeGrafter"/>
</dbReference>
<feature type="compositionally biased region" description="Low complexity" evidence="3">
    <location>
        <begin position="36"/>
        <end position="50"/>
    </location>
</feature>
<evidence type="ECO:0000256" key="1">
    <source>
        <dbReference type="ARBA" id="ARBA00023015"/>
    </source>
</evidence>
<dbReference type="GO" id="GO:0016586">
    <property type="term" value="C:RSC-type complex"/>
    <property type="evidence" value="ECO:0007669"/>
    <property type="project" value="TreeGrafter"/>
</dbReference>
<dbReference type="EMBL" id="JAEPRE010000022">
    <property type="protein sequence ID" value="KAG2236085.1"/>
    <property type="molecule type" value="Genomic_DNA"/>
</dbReference>
<feature type="compositionally biased region" description="Basic residues" evidence="3">
    <location>
        <begin position="114"/>
        <end position="125"/>
    </location>
</feature>
<sequence>MALNQKELMALVLLEDIGQVTFTTVLTILVLGHEDTGTTGSVRTLTTETGYGNNVSNKKDHAPKRKRSRSRSGGVDGKDDLNYVDEDSDLSSGDEANHTSDVDFHAQLNDGQHHTRKRGRPKSHQPAREERGKSASVPLASTRAYTPPTIPTGYISEYDESGETKVDKYGRLLGGREYRVPTFKLPTRDDTLFMFSKDPAALLGFRDSFVFLKKNPKLLKVHIDNVEKGYLVDSNLLRSTFRTREISVVTARSVFKQFGHRIVKRGRKGRDDYYYTEEVDDEEDQSEEEVVSKELVEKPVSANTFLPQTVHVGKNNLQHKLTAQDTIVNDLNWMHNAAVSARQFNTSLFSYRRSNPTNYDLLTNVYQIPENKQTLRDTGLIMPEKNEINESDTLEHGASIMDLLH</sequence>
<protein>
    <recommendedName>
        <fullName evidence="6">Chromatin structure-remodeling complex subunit RSC7</fullName>
    </recommendedName>
</protein>
<gene>
    <name evidence="4" type="ORF">INT48_006101</name>
</gene>
<organism evidence="4 5">
    <name type="scientific">Thamnidium elegans</name>
    <dbReference type="NCBI Taxonomy" id="101142"/>
    <lineage>
        <taxon>Eukaryota</taxon>
        <taxon>Fungi</taxon>
        <taxon>Fungi incertae sedis</taxon>
        <taxon>Mucoromycota</taxon>
        <taxon>Mucoromycotina</taxon>
        <taxon>Mucoromycetes</taxon>
        <taxon>Mucorales</taxon>
        <taxon>Mucorineae</taxon>
        <taxon>Mucoraceae</taxon>
        <taxon>Thamnidium</taxon>
    </lineage>
</organism>
<proteinExistence type="predicted"/>
<keyword evidence="1" id="KW-0805">Transcription regulation</keyword>
<reference evidence="4" key="1">
    <citation type="submission" date="2021-01" db="EMBL/GenBank/DDBJ databases">
        <title>Metabolic potential, ecology and presence of endohyphal bacteria is reflected in genomic diversity of Mucoromycotina.</title>
        <authorList>
            <person name="Muszewska A."/>
            <person name="Okrasinska A."/>
            <person name="Steczkiewicz K."/>
            <person name="Drgas O."/>
            <person name="Orlowska M."/>
            <person name="Perlinska-Lenart U."/>
            <person name="Aleksandrzak-Piekarczyk T."/>
            <person name="Szatraj K."/>
            <person name="Zielenkiewicz U."/>
            <person name="Pilsyk S."/>
            <person name="Malc E."/>
            <person name="Mieczkowski P."/>
            <person name="Kruszewska J.S."/>
            <person name="Biernat P."/>
            <person name="Pawlowska J."/>
        </authorList>
    </citation>
    <scope>NUCLEOTIDE SEQUENCE</scope>
    <source>
        <strain evidence="4">WA0000018081</strain>
    </source>
</reference>
<evidence type="ECO:0000313" key="5">
    <source>
        <dbReference type="Proteomes" id="UP000613177"/>
    </source>
</evidence>